<evidence type="ECO:0000313" key="1">
    <source>
        <dbReference type="EMBL" id="KAF3769620.1"/>
    </source>
</evidence>
<proteinExistence type="predicted"/>
<reference evidence="1" key="1">
    <citation type="journal article" date="2020" name="Phytopathology">
        <title>Genome sequence of the chestnut blight fungus Cryphonectria parasitica EP155: A fundamental resource for an archetypical invasive plant pathogen.</title>
        <authorList>
            <person name="Crouch J.A."/>
            <person name="Dawe A."/>
            <person name="Aerts A."/>
            <person name="Barry K."/>
            <person name="Churchill A.C.L."/>
            <person name="Grimwood J."/>
            <person name="Hillman B."/>
            <person name="Milgroom M.G."/>
            <person name="Pangilinan J."/>
            <person name="Smith M."/>
            <person name="Salamov A."/>
            <person name="Schmutz J."/>
            <person name="Yadav J."/>
            <person name="Grigoriev I.V."/>
            <person name="Nuss D."/>
        </authorList>
    </citation>
    <scope>NUCLEOTIDE SEQUENCE</scope>
    <source>
        <strain evidence="1">EP155</strain>
    </source>
</reference>
<dbReference type="EMBL" id="MU032344">
    <property type="protein sequence ID" value="KAF3769620.1"/>
    <property type="molecule type" value="Genomic_DNA"/>
</dbReference>
<accession>A0A9P4YBH3</accession>
<gene>
    <name evidence="1" type="ORF">M406DRAFT_96483</name>
</gene>
<organism evidence="1 2">
    <name type="scientific">Cryphonectria parasitica (strain ATCC 38755 / EP155)</name>
    <dbReference type="NCBI Taxonomy" id="660469"/>
    <lineage>
        <taxon>Eukaryota</taxon>
        <taxon>Fungi</taxon>
        <taxon>Dikarya</taxon>
        <taxon>Ascomycota</taxon>
        <taxon>Pezizomycotina</taxon>
        <taxon>Sordariomycetes</taxon>
        <taxon>Sordariomycetidae</taxon>
        <taxon>Diaporthales</taxon>
        <taxon>Cryphonectriaceae</taxon>
        <taxon>Cryphonectria-Endothia species complex</taxon>
        <taxon>Cryphonectria</taxon>
    </lineage>
</organism>
<protein>
    <submittedName>
        <fullName evidence="1">Uncharacterized protein</fullName>
    </submittedName>
</protein>
<keyword evidence="2" id="KW-1185">Reference proteome</keyword>
<dbReference type="GeneID" id="63843457"/>
<sequence length="117" mass="13463">MQLGMPSPCVEFSLLLLRRFRVLITINIIRRPSSGLSHTPKLPWRTGLYYAARLPSAIVDAPLSWPDAGCYAWPDLVVATNMLSLRSSETPDMPCYIYYNQLQSYYPSPKRHYTTYM</sequence>
<dbReference type="AlphaFoldDB" id="A0A9P4YBH3"/>
<evidence type="ECO:0000313" key="2">
    <source>
        <dbReference type="Proteomes" id="UP000803844"/>
    </source>
</evidence>
<comment type="caution">
    <text evidence="1">The sequence shown here is derived from an EMBL/GenBank/DDBJ whole genome shotgun (WGS) entry which is preliminary data.</text>
</comment>
<dbReference type="Proteomes" id="UP000803844">
    <property type="component" value="Unassembled WGS sequence"/>
</dbReference>
<name>A0A9P4YBH3_CRYP1</name>
<dbReference type="RefSeq" id="XP_040780581.1">
    <property type="nucleotide sequence ID" value="XM_040926328.1"/>
</dbReference>